<comment type="caution">
    <text evidence="1">The sequence shown here is derived from an EMBL/GenBank/DDBJ whole genome shotgun (WGS) entry which is preliminary data.</text>
</comment>
<sequence>MYVFRLDKSYPYDFFVSQRNTDDKHLFVEIFCQLRVCRLQHDRFKDLQKE</sequence>
<reference evidence="2" key="1">
    <citation type="submission" date="2018-12" db="EMBL/GenBank/DDBJ databases">
        <title>Tengunoibacter tsumagoiensis gen. nov., sp. nov., Dictyobacter kobayashii sp. nov., D. alpinus sp. nov., and D. joshuensis sp. nov. and description of Dictyobacteraceae fam. nov. within the order Ktedonobacterales isolated from Tengu-no-mugimeshi.</title>
        <authorList>
            <person name="Wang C.M."/>
            <person name="Zheng Y."/>
            <person name="Sakai Y."/>
            <person name="Toyoda A."/>
            <person name="Minakuchi Y."/>
            <person name="Abe K."/>
            <person name="Yokota A."/>
            <person name="Yabe S."/>
        </authorList>
    </citation>
    <scope>NUCLEOTIDE SEQUENCE [LARGE SCALE GENOMIC DNA]</scope>
    <source>
        <strain evidence="2">Uno16</strain>
    </source>
</reference>
<evidence type="ECO:0000313" key="2">
    <source>
        <dbReference type="Proteomes" id="UP000287171"/>
    </source>
</evidence>
<dbReference type="AlphaFoldDB" id="A0A402B247"/>
<organism evidence="1 2">
    <name type="scientific">Dictyobacter alpinus</name>
    <dbReference type="NCBI Taxonomy" id="2014873"/>
    <lineage>
        <taxon>Bacteria</taxon>
        <taxon>Bacillati</taxon>
        <taxon>Chloroflexota</taxon>
        <taxon>Ktedonobacteria</taxon>
        <taxon>Ktedonobacterales</taxon>
        <taxon>Dictyobacteraceae</taxon>
        <taxon>Dictyobacter</taxon>
    </lineage>
</organism>
<keyword evidence="2" id="KW-1185">Reference proteome</keyword>
<dbReference type="Proteomes" id="UP000287171">
    <property type="component" value="Unassembled WGS sequence"/>
</dbReference>
<accession>A0A402B247</accession>
<protein>
    <submittedName>
        <fullName evidence="1">Uncharacterized protein</fullName>
    </submittedName>
</protein>
<gene>
    <name evidence="1" type="ORF">KDA_09100</name>
</gene>
<name>A0A402B247_9CHLR</name>
<dbReference type="EMBL" id="BIFT01000001">
    <property type="protein sequence ID" value="GCE25426.1"/>
    <property type="molecule type" value="Genomic_DNA"/>
</dbReference>
<proteinExistence type="predicted"/>
<evidence type="ECO:0000313" key="1">
    <source>
        <dbReference type="EMBL" id="GCE25426.1"/>
    </source>
</evidence>